<dbReference type="InterPro" id="IPR038672">
    <property type="entry name" value="CpcT/CpeT_sf"/>
</dbReference>
<keyword evidence="2 4" id="KW-0456">Lyase</keyword>
<dbReference type="Proteomes" id="UP000271624">
    <property type="component" value="Unassembled WGS sequence"/>
</dbReference>
<feature type="signal peptide" evidence="3">
    <location>
        <begin position="1"/>
        <end position="32"/>
    </location>
</feature>
<evidence type="ECO:0000256" key="2">
    <source>
        <dbReference type="ARBA" id="ARBA00023239"/>
    </source>
</evidence>
<dbReference type="AlphaFoldDB" id="A0A433VU72"/>
<evidence type="ECO:0000256" key="3">
    <source>
        <dbReference type="SAM" id="SignalP"/>
    </source>
</evidence>
<evidence type="ECO:0000313" key="4">
    <source>
        <dbReference type="EMBL" id="RUT09668.1"/>
    </source>
</evidence>
<dbReference type="GO" id="GO:0016829">
    <property type="term" value="F:lyase activity"/>
    <property type="evidence" value="ECO:0007669"/>
    <property type="project" value="UniProtKB-KW"/>
</dbReference>
<proteinExistence type="inferred from homology"/>
<evidence type="ECO:0000256" key="1">
    <source>
        <dbReference type="ARBA" id="ARBA00008206"/>
    </source>
</evidence>
<dbReference type="EMBL" id="RSCL01000001">
    <property type="protein sequence ID" value="RUT09668.1"/>
    <property type="molecule type" value="Genomic_DNA"/>
</dbReference>
<reference evidence="4" key="2">
    <citation type="journal article" date="2019" name="Genome Biol. Evol.">
        <title>Day and night: Metabolic profiles and evolutionary relationships of six axenic non-marine cyanobacteria.</title>
        <authorList>
            <person name="Will S.E."/>
            <person name="Henke P."/>
            <person name="Boedeker C."/>
            <person name="Huang S."/>
            <person name="Brinkmann H."/>
            <person name="Rohde M."/>
            <person name="Jarek M."/>
            <person name="Friedl T."/>
            <person name="Seufert S."/>
            <person name="Schumacher M."/>
            <person name="Overmann J."/>
            <person name="Neumann-Schaal M."/>
            <person name="Petersen J."/>
        </authorList>
    </citation>
    <scope>NUCLEOTIDE SEQUENCE [LARGE SCALE GENOMIC DNA]</scope>
    <source>
        <strain evidence="4">PCC 7102</strain>
    </source>
</reference>
<dbReference type="OrthoDB" id="509115at2"/>
<keyword evidence="5" id="KW-1185">Reference proteome</keyword>
<dbReference type="InterPro" id="IPR010404">
    <property type="entry name" value="CpcT/CpeT"/>
</dbReference>
<gene>
    <name evidence="4" type="primary">cpcT1</name>
    <name evidence="4" type="ORF">DSM106972_001630</name>
</gene>
<name>A0A433VU72_9CYAN</name>
<reference evidence="4" key="1">
    <citation type="submission" date="2018-12" db="EMBL/GenBank/DDBJ databases">
        <authorList>
            <person name="Will S."/>
            <person name="Neumann-Schaal M."/>
            <person name="Henke P."/>
        </authorList>
    </citation>
    <scope>NUCLEOTIDE SEQUENCE</scope>
    <source>
        <strain evidence="4">PCC 7102</strain>
    </source>
</reference>
<dbReference type="Gene3D" id="2.40.128.590">
    <property type="entry name" value="CpcT/CpeT domain"/>
    <property type="match status" value="1"/>
</dbReference>
<dbReference type="CDD" id="cd16338">
    <property type="entry name" value="CpcT"/>
    <property type="match status" value="1"/>
</dbReference>
<sequence>MKAVTKIFQNCGLGIVLLGASLLSNYTLVAVAQDAVSSQQQIEEVAQRLEGIMDTSARARVNSKAANVRMTACRISLNNNAQATNKSNNPIFLYQEQALSSELNKPYRQRFLEISSVNNGRTVRSLSYKPANVQSVINLCNKPVSERIVTSTDLGKPVCSVYLTRSGENYIGITPNEGCPANVRGAVKITNTIVLSKTGMNTWDRGFDANGKQVWGAKAESYEFRKITQ</sequence>
<dbReference type="PANTHER" id="PTHR35137">
    <property type="entry name" value="CHROMOPHORE LYASE CRL, CHLOROPLASTIC"/>
    <property type="match status" value="1"/>
</dbReference>
<organism evidence="4 5">
    <name type="scientific">Dulcicalothrix desertica PCC 7102</name>
    <dbReference type="NCBI Taxonomy" id="232991"/>
    <lineage>
        <taxon>Bacteria</taxon>
        <taxon>Bacillati</taxon>
        <taxon>Cyanobacteriota</taxon>
        <taxon>Cyanophyceae</taxon>
        <taxon>Nostocales</taxon>
        <taxon>Calotrichaceae</taxon>
        <taxon>Dulcicalothrix</taxon>
    </lineage>
</organism>
<feature type="chain" id="PRO_5030092605" evidence="3">
    <location>
        <begin position="33"/>
        <end position="229"/>
    </location>
</feature>
<protein>
    <submittedName>
        <fullName evidence="4">Chromophore lyase CpcT/CpeT 1</fullName>
    </submittedName>
</protein>
<evidence type="ECO:0000313" key="5">
    <source>
        <dbReference type="Proteomes" id="UP000271624"/>
    </source>
</evidence>
<comment type="caution">
    <text evidence="4">The sequence shown here is derived from an EMBL/GenBank/DDBJ whole genome shotgun (WGS) entry which is preliminary data.</text>
</comment>
<accession>A0A433VU72</accession>
<dbReference type="RefSeq" id="WP_127077941.1">
    <property type="nucleotide sequence ID" value="NZ_RSCL01000001.1"/>
</dbReference>
<comment type="similarity">
    <text evidence="1">Belongs to the CpcT/CpeT biliprotein lyase family.</text>
</comment>
<dbReference type="PANTHER" id="PTHR35137:SF1">
    <property type="entry name" value="CHROMOPHORE LYASE CRL, CHLOROPLASTIC"/>
    <property type="match status" value="1"/>
</dbReference>
<keyword evidence="3" id="KW-0732">Signal</keyword>
<dbReference type="Pfam" id="PF06206">
    <property type="entry name" value="CpeT"/>
    <property type="match status" value="1"/>
</dbReference>